<dbReference type="PRINTS" id="PR00944">
    <property type="entry name" value="CUEXPORT"/>
</dbReference>
<name>A0A5Q2RIK0_9ACTN</name>
<dbReference type="InterPro" id="IPR017969">
    <property type="entry name" value="Heavy-metal-associated_CS"/>
</dbReference>
<dbReference type="GO" id="GO:0005507">
    <property type="term" value="F:copper ion binding"/>
    <property type="evidence" value="ECO:0007669"/>
    <property type="project" value="InterPro"/>
</dbReference>
<keyword evidence="1" id="KW-0479">Metal-binding</keyword>
<reference evidence="3 4" key="1">
    <citation type="submission" date="2019-11" db="EMBL/GenBank/DDBJ databases">
        <authorList>
            <person name="He Y."/>
        </authorList>
    </citation>
    <scope>NUCLEOTIDE SEQUENCE [LARGE SCALE GENOMIC DNA]</scope>
    <source>
        <strain evidence="3 4">SCSIO 58843</strain>
    </source>
</reference>
<dbReference type="InterPro" id="IPR036163">
    <property type="entry name" value="HMA_dom_sf"/>
</dbReference>
<dbReference type="PROSITE" id="PS50846">
    <property type="entry name" value="HMA_2"/>
    <property type="match status" value="1"/>
</dbReference>
<protein>
    <submittedName>
        <fullName evidence="3">Cation-transporting ATPase</fullName>
    </submittedName>
</protein>
<dbReference type="Gene3D" id="3.30.70.100">
    <property type="match status" value="1"/>
</dbReference>
<evidence type="ECO:0000313" key="4">
    <source>
        <dbReference type="Proteomes" id="UP000334019"/>
    </source>
</evidence>
<gene>
    <name evidence="3" type="ORF">GH723_00275</name>
</gene>
<evidence type="ECO:0000256" key="1">
    <source>
        <dbReference type="ARBA" id="ARBA00022723"/>
    </source>
</evidence>
<dbReference type="CDD" id="cd00371">
    <property type="entry name" value="HMA"/>
    <property type="match status" value="1"/>
</dbReference>
<keyword evidence="4" id="KW-1185">Reference proteome</keyword>
<dbReference type="KEGG" id="atq:GH723_00275"/>
<dbReference type="SUPFAM" id="SSF55008">
    <property type="entry name" value="HMA, heavy metal-associated domain"/>
    <property type="match status" value="1"/>
</dbReference>
<dbReference type="InterPro" id="IPR006121">
    <property type="entry name" value="HMA_dom"/>
</dbReference>
<dbReference type="InterPro" id="IPR000428">
    <property type="entry name" value="Cu-bd"/>
</dbReference>
<organism evidence="3 4">
    <name type="scientific">Actinomarinicola tropica</name>
    <dbReference type="NCBI Taxonomy" id="2789776"/>
    <lineage>
        <taxon>Bacteria</taxon>
        <taxon>Bacillati</taxon>
        <taxon>Actinomycetota</taxon>
        <taxon>Acidimicrobiia</taxon>
        <taxon>Acidimicrobiales</taxon>
        <taxon>Iamiaceae</taxon>
        <taxon>Actinomarinicola</taxon>
    </lineage>
</organism>
<dbReference type="GO" id="GO:0006825">
    <property type="term" value="P:copper ion transport"/>
    <property type="evidence" value="ECO:0007669"/>
    <property type="project" value="InterPro"/>
</dbReference>
<feature type="domain" description="HMA" evidence="2">
    <location>
        <begin position="2"/>
        <end position="67"/>
    </location>
</feature>
<dbReference type="RefSeq" id="WP_153757776.1">
    <property type="nucleotide sequence ID" value="NZ_CP045851.1"/>
</dbReference>
<dbReference type="AlphaFoldDB" id="A0A5Q2RIK0"/>
<evidence type="ECO:0000313" key="3">
    <source>
        <dbReference type="EMBL" id="QGG93670.1"/>
    </source>
</evidence>
<dbReference type="Proteomes" id="UP000334019">
    <property type="component" value="Chromosome"/>
</dbReference>
<evidence type="ECO:0000259" key="2">
    <source>
        <dbReference type="PROSITE" id="PS50846"/>
    </source>
</evidence>
<sequence length="68" mass="6919">MSTATYTVQGMTCDHCVQAVRSEIEKIDGVTGVAVDLDSGSVAIESAAPVDDAAVRAAVDEAGYELAS</sequence>
<accession>A0A5Q2RIK0</accession>
<dbReference type="PROSITE" id="PS01047">
    <property type="entry name" value="HMA_1"/>
    <property type="match status" value="1"/>
</dbReference>
<dbReference type="Pfam" id="PF00403">
    <property type="entry name" value="HMA"/>
    <property type="match status" value="1"/>
</dbReference>
<dbReference type="EMBL" id="CP045851">
    <property type="protein sequence ID" value="QGG93670.1"/>
    <property type="molecule type" value="Genomic_DNA"/>
</dbReference>
<proteinExistence type="predicted"/>